<sequence length="431" mass="47974">MKSILILVFLATLAVVSYADDAAGEEIVEVDKLSTDIQTDLGDDTEDFKKFHKKFNKRFKKKNMKKLAANFKKNNKRLKALQEKAKGKKFKVKMNEFMHMSPEEFSEQVLLKEEDLKFHPESNAIDHKKAKKLREFKKAAVRRAKKGRKNHPKKLKKVEKRAANTTDNLSQTEINEITAMLRQMGFTGEIVFSEEELKEDPIVPDPTQDEPLPGGFDWRDQGVITPVKDQGSCGSCWTFSAAGILEAQHARKYNKELIDLAEYQMTCVYGGTICKGGASEVAFEYYKTHPGIGLEKDTPYPDPPASGDMSCKAKPPTPKVTVSSHISLLGSTVDEIKDALITDGPIGVGIVVNSEFQYFGGGIFDAPCNATNALGGHAMIITGFGSEDGVDYWIIKNSWGTTWGEDGYVKFKMGSNHCDVESRRLNQAQIV</sequence>
<dbReference type="InterPro" id="IPR013201">
    <property type="entry name" value="Prot_inhib_I29"/>
</dbReference>
<feature type="signal peptide" evidence="9">
    <location>
        <begin position="1"/>
        <end position="19"/>
    </location>
</feature>
<dbReference type="PROSITE" id="PS00640">
    <property type="entry name" value="THIOL_PROTEASE_ASN"/>
    <property type="match status" value="1"/>
</dbReference>
<keyword evidence="6" id="KW-1015">Disulfide bond</keyword>
<dbReference type="PANTHER" id="PTHR12411">
    <property type="entry name" value="CYSTEINE PROTEASE FAMILY C1-RELATED"/>
    <property type="match status" value="1"/>
</dbReference>
<evidence type="ECO:0000256" key="1">
    <source>
        <dbReference type="ARBA" id="ARBA00008455"/>
    </source>
</evidence>
<comment type="similarity">
    <text evidence="1">Belongs to the peptidase C1 family.</text>
</comment>
<dbReference type="InterPro" id="IPR025661">
    <property type="entry name" value="Pept_asp_AS"/>
</dbReference>
<dbReference type="Pfam" id="PF00112">
    <property type="entry name" value="Peptidase_C1"/>
    <property type="match status" value="1"/>
</dbReference>
<evidence type="ECO:0000256" key="2">
    <source>
        <dbReference type="ARBA" id="ARBA00022670"/>
    </source>
</evidence>
<dbReference type="InterPro" id="IPR000169">
    <property type="entry name" value="Pept_cys_AS"/>
</dbReference>
<feature type="coiled-coil region" evidence="7">
    <location>
        <begin position="61"/>
        <end position="88"/>
    </location>
</feature>
<dbReference type="InterPro" id="IPR039417">
    <property type="entry name" value="Peptidase_C1A_papain-like"/>
</dbReference>
<keyword evidence="5" id="KW-0865">Zymogen</keyword>
<evidence type="ECO:0000259" key="11">
    <source>
        <dbReference type="SMART" id="SM00848"/>
    </source>
</evidence>
<dbReference type="GO" id="GO:0008234">
    <property type="term" value="F:cysteine-type peptidase activity"/>
    <property type="evidence" value="ECO:0007669"/>
    <property type="project" value="UniProtKB-KW"/>
</dbReference>
<protein>
    <submittedName>
        <fullName evidence="13">Uncharacterized protein</fullName>
    </submittedName>
</protein>
<accession>A0AAF3EK37</accession>
<evidence type="ECO:0000256" key="6">
    <source>
        <dbReference type="ARBA" id="ARBA00023157"/>
    </source>
</evidence>
<dbReference type="InterPro" id="IPR038765">
    <property type="entry name" value="Papain-like_cys_pep_sf"/>
</dbReference>
<dbReference type="Proteomes" id="UP000887575">
    <property type="component" value="Unassembled WGS sequence"/>
</dbReference>
<feature type="compositionally biased region" description="Basic residues" evidence="8">
    <location>
        <begin position="143"/>
        <end position="159"/>
    </location>
</feature>
<reference evidence="13" key="1">
    <citation type="submission" date="2024-02" db="UniProtKB">
        <authorList>
            <consortium name="WormBaseParasite"/>
        </authorList>
    </citation>
    <scope>IDENTIFICATION</scope>
</reference>
<evidence type="ECO:0000256" key="8">
    <source>
        <dbReference type="SAM" id="MobiDB-lite"/>
    </source>
</evidence>
<evidence type="ECO:0000313" key="12">
    <source>
        <dbReference type="Proteomes" id="UP000887575"/>
    </source>
</evidence>
<feature type="domain" description="Cathepsin propeptide inhibitor" evidence="11">
    <location>
        <begin position="48"/>
        <end position="105"/>
    </location>
</feature>
<proteinExistence type="inferred from homology"/>
<organism evidence="12 13">
    <name type="scientific">Mesorhabditis belari</name>
    <dbReference type="NCBI Taxonomy" id="2138241"/>
    <lineage>
        <taxon>Eukaryota</taxon>
        <taxon>Metazoa</taxon>
        <taxon>Ecdysozoa</taxon>
        <taxon>Nematoda</taxon>
        <taxon>Chromadorea</taxon>
        <taxon>Rhabditida</taxon>
        <taxon>Rhabditina</taxon>
        <taxon>Rhabditomorpha</taxon>
        <taxon>Rhabditoidea</taxon>
        <taxon>Rhabditidae</taxon>
        <taxon>Mesorhabditinae</taxon>
        <taxon>Mesorhabditis</taxon>
    </lineage>
</organism>
<keyword evidence="4" id="KW-0788">Thiol protease</keyword>
<evidence type="ECO:0000256" key="5">
    <source>
        <dbReference type="ARBA" id="ARBA00023145"/>
    </source>
</evidence>
<dbReference type="AlphaFoldDB" id="A0AAF3EK37"/>
<feature type="region of interest" description="Disordered" evidence="8">
    <location>
        <begin position="143"/>
        <end position="164"/>
    </location>
</feature>
<dbReference type="GO" id="GO:0006508">
    <property type="term" value="P:proteolysis"/>
    <property type="evidence" value="ECO:0007669"/>
    <property type="project" value="UniProtKB-KW"/>
</dbReference>
<dbReference type="WBParaSite" id="MBELARI_LOCUS14355">
    <property type="protein sequence ID" value="MBELARI_LOCUS14355"/>
    <property type="gene ID" value="MBELARI_LOCUS14355"/>
</dbReference>
<evidence type="ECO:0000256" key="7">
    <source>
        <dbReference type="SAM" id="Coils"/>
    </source>
</evidence>
<dbReference type="Gene3D" id="1.10.287.2250">
    <property type="match status" value="1"/>
</dbReference>
<dbReference type="SMART" id="SM00848">
    <property type="entry name" value="Inhibitor_I29"/>
    <property type="match status" value="1"/>
</dbReference>
<feature type="domain" description="Peptidase C1A papain C-terminal" evidence="10">
    <location>
        <begin position="212"/>
        <end position="429"/>
    </location>
</feature>
<keyword evidence="3" id="KW-0378">Hydrolase</keyword>
<dbReference type="PROSITE" id="PS00139">
    <property type="entry name" value="THIOL_PROTEASE_CYS"/>
    <property type="match status" value="1"/>
</dbReference>
<keyword evidence="2" id="KW-0645">Protease</keyword>
<evidence type="ECO:0000256" key="4">
    <source>
        <dbReference type="ARBA" id="ARBA00022807"/>
    </source>
</evidence>
<evidence type="ECO:0000256" key="3">
    <source>
        <dbReference type="ARBA" id="ARBA00022801"/>
    </source>
</evidence>
<dbReference type="InterPro" id="IPR013128">
    <property type="entry name" value="Peptidase_C1A"/>
</dbReference>
<keyword evidence="9" id="KW-0732">Signal</keyword>
<evidence type="ECO:0000259" key="10">
    <source>
        <dbReference type="SMART" id="SM00645"/>
    </source>
</evidence>
<keyword evidence="12" id="KW-1185">Reference proteome</keyword>
<evidence type="ECO:0000313" key="13">
    <source>
        <dbReference type="WBParaSite" id="MBELARI_LOCUS14355"/>
    </source>
</evidence>
<dbReference type="SMART" id="SM00645">
    <property type="entry name" value="Pept_C1"/>
    <property type="match status" value="1"/>
</dbReference>
<evidence type="ECO:0000256" key="9">
    <source>
        <dbReference type="SAM" id="SignalP"/>
    </source>
</evidence>
<dbReference type="Gene3D" id="3.90.70.10">
    <property type="entry name" value="Cysteine proteinases"/>
    <property type="match status" value="1"/>
</dbReference>
<dbReference type="PRINTS" id="PR00705">
    <property type="entry name" value="PAPAIN"/>
</dbReference>
<feature type="chain" id="PRO_5042096190" evidence="9">
    <location>
        <begin position="20"/>
        <end position="431"/>
    </location>
</feature>
<name>A0AAF3EK37_9BILA</name>
<dbReference type="InterPro" id="IPR000668">
    <property type="entry name" value="Peptidase_C1A_C"/>
</dbReference>
<dbReference type="CDD" id="cd02248">
    <property type="entry name" value="Peptidase_C1A"/>
    <property type="match status" value="1"/>
</dbReference>
<keyword evidence="7" id="KW-0175">Coiled coil</keyword>
<dbReference type="SUPFAM" id="SSF54001">
    <property type="entry name" value="Cysteine proteinases"/>
    <property type="match status" value="1"/>
</dbReference>